<dbReference type="Proteomes" id="UP000000849">
    <property type="component" value="Chromosome"/>
</dbReference>
<gene>
    <name evidence="1" type="ordered locus">Cfla_3156</name>
</gene>
<accession>D5ULT2</accession>
<proteinExistence type="predicted"/>
<reference evidence="1 2" key="1">
    <citation type="journal article" date="2010" name="Stand. Genomic Sci.">
        <title>Complete genome sequence of Cellulomonas flavigena type strain (134).</title>
        <authorList>
            <person name="Abt B."/>
            <person name="Foster B."/>
            <person name="Lapidus A."/>
            <person name="Clum A."/>
            <person name="Sun H."/>
            <person name="Pukall R."/>
            <person name="Lucas S."/>
            <person name="Glavina Del Rio T."/>
            <person name="Nolan M."/>
            <person name="Tice H."/>
            <person name="Cheng J.F."/>
            <person name="Pitluck S."/>
            <person name="Liolios K."/>
            <person name="Ivanova N."/>
            <person name="Mavromatis K."/>
            <person name="Ovchinnikova G."/>
            <person name="Pati A."/>
            <person name="Goodwin L."/>
            <person name="Chen A."/>
            <person name="Palaniappan K."/>
            <person name="Land M."/>
            <person name="Hauser L."/>
            <person name="Chang Y.J."/>
            <person name="Jeffries C.D."/>
            <person name="Rohde M."/>
            <person name="Goker M."/>
            <person name="Woyke T."/>
            <person name="Bristow J."/>
            <person name="Eisen J.A."/>
            <person name="Markowitz V."/>
            <person name="Hugenholtz P."/>
            <person name="Kyrpides N.C."/>
            <person name="Klenk H.P."/>
        </authorList>
    </citation>
    <scope>NUCLEOTIDE SEQUENCE [LARGE SCALE GENOMIC DNA]</scope>
    <source>
        <strain evidence="2">ATCC 482 / DSM 20109 / BCRC 11376 / JCM 18109 / NBRC 3775 / NCIMB 8073 / NRS 134</strain>
    </source>
</reference>
<dbReference type="EMBL" id="CP001964">
    <property type="protein sequence ID" value="ADG76038.1"/>
    <property type="molecule type" value="Genomic_DNA"/>
</dbReference>
<organism evidence="1 2">
    <name type="scientific">Cellulomonas flavigena (strain ATCC 482 / DSM 20109 / BCRC 11376 / JCM 18109 / NBRC 3775 / NCIMB 8073 / NRS 134)</name>
    <dbReference type="NCBI Taxonomy" id="446466"/>
    <lineage>
        <taxon>Bacteria</taxon>
        <taxon>Bacillati</taxon>
        <taxon>Actinomycetota</taxon>
        <taxon>Actinomycetes</taxon>
        <taxon>Micrococcales</taxon>
        <taxon>Cellulomonadaceae</taxon>
        <taxon>Cellulomonas</taxon>
    </lineage>
</organism>
<evidence type="ECO:0000313" key="1">
    <source>
        <dbReference type="EMBL" id="ADG76038.1"/>
    </source>
</evidence>
<evidence type="ECO:0000313" key="2">
    <source>
        <dbReference type="Proteomes" id="UP000000849"/>
    </source>
</evidence>
<dbReference type="STRING" id="446466.Cfla_3156"/>
<name>D5ULT2_CELFN</name>
<keyword evidence="2" id="KW-1185">Reference proteome</keyword>
<dbReference type="AlphaFoldDB" id="D5ULT2"/>
<sequence length="55" mass="5777">MRWSSLLLVGVCGVVVLVCLGVAARGRPLALVPAGVAAALAAREVRRLRRVNRSP</sequence>
<dbReference type="KEGG" id="cfl:Cfla_3156"/>
<dbReference type="HOGENOM" id="CLU_3023631_0_0_11"/>
<protein>
    <submittedName>
        <fullName evidence="1">Uncharacterized protein</fullName>
    </submittedName>
</protein>